<dbReference type="GO" id="GO:0006508">
    <property type="term" value="P:proteolysis"/>
    <property type="evidence" value="ECO:0007669"/>
    <property type="project" value="UniProtKB-KW"/>
</dbReference>
<dbReference type="Proteomes" id="UP000501690">
    <property type="component" value="Linkage Group LG1"/>
</dbReference>
<dbReference type="EMBL" id="CP039345">
    <property type="protein sequence ID" value="QCD77484.1"/>
    <property type="molecule type" value="Genomic_DNA"/>
</dbReference>
<evidence type="ECO:0000259" key="6">
    <source>
        <dbReference type="SMART" id="SM00856"/>
    </source>
</evidence>
<feature type="region of interest" description="Disordered" evidence="4">
    <location>
        <begin position="31"/>
        <end position="199"/>
    </location>
</feature>
<dbReference type="SUPFAM" id="SSF101148">
    <property type="entry name" value="Plant invertase/pectin methylesterase inhibitor"/>
    <property type="match status" value="1"/>
</dbReference>
<reference evidence="7 8" key="1">
    <citation type="submission" date="2019-04" db="EMBL/GenBank/DDBJ databases">
        <title>An improved genome assembly and genetic linkage map for asparagus bean, Vigna unguiculata ssp. sesquipedialis.</title>
        <authorList>
            <person name="Xia Q."/>
            <person name="Zhang R."/>
            <person name="Dong Y."/>
        </authorList>
    </citation>
    <scope>NUCLEOTIDE SEQUENCE [LARGE SCALE GENOMIC DNA]</scope>
    <source>
        <tissue evidence="7">Leaf</tissue>
    </source>
</reference>
<feature type="compositionally biased region" description="Low complexity" evidence="4">
    <location>
        <begin position="59"/>
        <end position="86"/>
    </location>
</feature>
<keyword evidence="7" id="KW-0645">Protease</keyword>
<dbReference type="AlphaFoldDB" id="A0A4D6KUU3"/>
<accession>A0A4D6KUU3</accession>
<dbReference type="InterPro" id="IPR052421">
    <property type="entry name" value="PCW_Enzyme_Inhibitor"/>
</dbReference>
<evidence type="ECO:0000256" key="5">
    <source>
        <dbReference type="SAM" id="SignalP"/>
    </source>
</evidence>
<proteinExistence type="inferred from homology"/>
<dbReference type="Pfam" id="PF04043">
    <property type="entry name" value="PMEI"/>
    <property type="match status" value="1"/>
</dbReference>
<organism evidence="7 8">
    <name type="scientific">Vigna unguiculata</name>
    <name type="common">Cowpea</name>
    <dbReference type="NCBI Taxonomy" id="3917"/>
    <lineage>
        <taxon>Eukaryota</taxon>
        <taxon>Viridiplantae</taxon>
        <taxon>Streptophyta</taxon>
        <taxon>Embryophyta</taxon>
        <taxon>Tracheophyta</taxon>
        <taxon>Spermatophyta</taxon>
        <taxon>Magnoliopsida</taxon>
        <taxon>eudicotyledons</taxon>
        <taxon>Gunneridae</taxon>
        <taxon>Pentapetalae</taxon>
        <taxon>rosids</taxon>
        <taxon>fabids</taxon>
        <taxon>Fabales</taxon>
        <taxon>Fabaceae</taxon>
        <taxon>Papilionoideae</taxon>
        <taxon>50 kb inversion clade</taxon>
        <taxon>NPAAA clade</taxon>
        <taxon>indigoferoid/millettioid clade</taxon>
        <taxon>Phaseoleae</taxon>
        <taxon>Vigna</taxon>
    </lineage>
</organism>
<dbReference type="GO" id="GO:0004857">
    <property type="term" value="F:enzyme inhibitor activity"/>
    <property type="evidence" value="ECO:0007669"/>
    <property type="project" value="InterPro"/>
</dbReference>
<evidence type="ECO:0000256" key="1">
    <source>
        <dbReference type="ARBA" id="ARBA00022729"/>
    </source>
</evidence>
<dbReference type="InterPro" id="IPR006501">
    <property type="entry name" value="Pectinesterase_inhib_dom"/>
</dbReference>
<feature type="signal peptide" evidence="5">
    <location>
        <begin position="1"/>
        <end position="29"/>
    </location>
</feature>
<keyword evidence="8" id="KW-1185">Reference proteome</keyword>
<feature type="compositionally biased region" description="Low complexity" evidence="4">
    <location>
        <begin position="42"/>
        <end position="51"/>
    </location>
</feature>
<keyword evidence="7" id="KW-0482">Metalloprotease</keyword>
<evidence type="ECO:0000313" key="8">
    <source>
        <dbReference type="Proteomes" id="UP000501690"/>
    </source>
</evidence>
<feature type="domain" description="Pectinesterase inhibitor" evidence="6">
    <location>
        <begin position="237"/>
        <end position="376"/>
    </location>
</feature>
<dbReference type="CDD" id="cd15800">
    <property type="entry name" value="PMEI-like_2"/>
    <property type="match status" value="1"/>
</dbReference>
<protein>
    <submittedName>
        <fullName evidence="7">Zinc metalloprotease ZmpB</fullName>
    </submittedName>
</protein>
<keyword evidence="2" id="KW-1015">Disulfide bond</keyword>
<dbReference type="PANTHER" id="PTHR36710:SF21">
    <property type="entry name" value="PECTINESTERASE INHIBITOR DOMAIN-CONTAINING PROTEIN"/>
    <property type="match status" value="1"/>
</dbReference>
<dbReference type="NCBIfam" id="TIGR01614">
    <property type="entry name" value="PME_inhib"/>
    <property type="match status" value="1"/>
</dbReference>
<dbReference type="InterPro" id="IPR035513">
    <property type="entry name" value="Invertase/methylesterase_inhib"/>
</dbReference>
<feature type="chain" id="PRO_5020024370" evidence="5">
    <location>
        <begin position="30"/>
        <end position="382"/>
    </location>
</feature>
<evidence type="ECO:0000313" key="7">
    <source>
        <dbReference type="EMBL" id="QCD77484.1"/>
    </source>
</evidence>
<feature type="compositionally biased region" description="Acidic residues" evidence="4">
    <location>
        <begin position="87"/>
        <end position="102"/>
    </location>
</feature>
<dbReference type="GO" id="GO:0008237">
    <property type="term" value="F:metallopeptidase activity"/>
    <property type="evidence" value="ECO:0007669"/>
    <property type="project" value="UniProtKB-KW"/>
</dbReference>
<comment type="similarity">
    <text evidence="3">Belongs to the PMEI family.</text>
</comment>
<gene>
    <name evidence="7" type="ORF">DEO72_LG1g1109</name>
</gene>
<keyword evidence="1 5" id="KW-0732">Signal</keyword>
<dbReference type="Gene3D" id="1.20.140.40">
    <property type="entry name" value="Invertase/pectin methylesterase inhibitor family protein"/>
    <property type="match status" value="1"/>
</dbReference>
<name>A0A4D6KUU3_VIGUN</name>
<evidence type="ECO:0000256" key="2">
    <source>
        <dbReference type="ARBA" id="ARBA00023157"/>
    </source>
</evidence>
<keyword evidence="7" id="KW-0378">Hydrolase</keyword>
<evidence type="ECO:0000256" key="4">
    <source>
        <dbReference type="SAM" id="MobiDB-lite"/>
    </source>
</evidence>
<evidence type="ECO:0000256" key="3">
    <source>
        <dbReference type="ARBA" id="ARBA00038471"/>
    </source>
</evidence>
<dbReference type="PANTHER" id="PTHR36710">
    <property type="entry name" value="PECTINESTERASE INHIBITOR-LIKE"/>
    <property type="match status" value="1"/>
</dbReference>
<sequence>MKLNINFITLFSITLVLCFAICIVHASDAEEPESASEELTNSTADQATAEAAESEDSASTDSASTDSASTDSASTDSASAETLAEPPTEEAESADPPSEEATTEAPAEQATDTPAEKETESADPPSEEAESANAPSEDQPSEDSVAAEAPSEDLDSADPPSEGQEPEELVSEDLSIADAPAAESPNSEEQARFEEGFFGGGGGGQLKKAFSSFFAEIRMGSLRGSKTITMLNHFNRHDRDSVKEICSRTDYPDDCLSTVVPFLGNKFDLMSVLDAAIKACSFQTNYTISIVEKHMKSSSEMATALANCKEQYTNALQSLQQALTALTSHDLGTVTVMLSSVMADVSACESGFEDLKLARTRAEGMVSVTVSNCLSIASMIPS</sequence>
<dbReference type="SMART" id="SM00856">
    <property type="entry name" value="PMEI"/>
    <property type="match status" value="1"/>
</dbReference>
<feature type="compositionally biased region" description="Low complexity" evidence="4">
    <location>
        <begin position="103"/>
        <end position="113"/>
    </location>
</feature>